<dbReference type="PANTHER" id="PTHR47447:SF24">
    <property type="entry name" value="PENTATRICOPEPTIDE REPEAT-CONTAINING PROTEIN"/>
    <property type="match status" value="1"/>
</dbReference>
<sequence length="448" mass="48722">MDVERRFDRAVEDRNLRQVLAEMRGADSAEVQKAGCDAGGWDRVGGTGGTVPFRVVQHNPGAAKEAMNLHAVKDALCEAILRFPGDGEVCTEASTAIWRLVREGGFTVAKATIDEGAFDALRLVMEGFPEGSAPNEAALLALGALADHGLVSFEQPQLQELQQVKHKGKAFAKILIVPVTYNATMSAASADHWELSIELFREMQRHLRPSVVSFGCAMRALRPQWPSCLLLLEELLQKEKPNLISFNTALSAVARAGAWQIALRLLQRIEMALMDPNVISFTSTMESCTAGGAWEKSLQVFQAMLKERHRPDLVSMNVAMAAAQAGGHWALILQLLADMPARKLAPNEVSFSTAIASCLGQWRAACLLLASASRRGQVPDIGMPNMVLAALADGEEWQRALDLFTSLPARSITPDVFSLSSLTRCHRWQAPGGLAAWMRRSTAPCCEP</sequence>
<proteinExistence type="predicted"/>
<name>A0AA36IWJ8_9DINO</name>
<dbReference type="AlphaFoldDB" id="A0AA36IWJ8"/>
<dbReference type="Pfam" id="PF01535">
    <property type="entry name" value="PPR"/>
    <property type="match status" value="1"/>
</dbReference>
<keyword evidence="1" id="KW-0677">Repeat</keyword>
<dbReference type="EMBL" id="CAUJNA010002968">
    <property type="protein sequence ID" value="CAJ1394812.1"/>
    <property type="molecule type" value="Genomic_DNA"/>
</dbReference>
<dbReference type="InterPro" id="IPR002885">
    <property type="entry name" value="PPR_rpt"/>
</dbReference>
<reference evidence="3" key="1">
    <citation type="submission" date="2023-08" db="EMBL/GenBank/DDBJ databases">
        <authorList>
            <person name="Chen Y."/>
            <person name="Shah S."/>
            <person name="Dougan E. K."/>
            <person name="Thang M."/>
            <person name="Chan C."/>
        </authorList>
    </citation>
    <scope>NUCLEOTIDE SEQUENCE</scope>
</reference>
<evidence type="ECO:0008006" key="5">
    <source>
        <dbReference type="Google" id="ProtNLM"/>
    </source>
</evidence>
<dbReference type="PANTHER" id="PTHR47447">
    <property type="entry name" value="OS03G0856100 PROTEIN"/>
    <property type="match status" value="1"/>
</dbReference>
<gene>
    <name evidence="3" type="ORF">EVOR1521_LOCUS19390</name>
</gene>
<dbReference type="Pfam" id="PF13812">
    <property type="entry name" value="PPR_3"/>
    <property type="match status" value="1"/>
</dbReference>
<accession>A0AA36IWJ8</accession>
<dbReference type="Proteomes" id="UP001178507">
    <property type="component" value="Unassembled WGS sequence"/>
</dbReference>
<organism evidence="3 4">
    <name type="scientific">Effrenium voratum</name>
    <dbReference type="NCBI Taxonomy" id="2562239"/>
    <lineage>
        <taxon>Eukaryota</taxon>
        <taxon>Sar</taxon>
        <taxon>Alveolata</taxon>
        <taxon>Dinophyceae</taxon>
        <taxon>Suessiales</taxon>
        <taxon>Symbiodiniaceae</taxon>
        <taxon>Effrenium</taxon>
    </lineage>
</organism>
<evidence type="ECO:0000313" key="3">
    <source>
        <dbReference type="EMBL" id="CAJ1394812.1"/>
    </source>
</evidence>
<evidence type="ECO:0000256" key="1">
    <source>
        <dbReference type="ARBA" id="ARBA00022737"/>
    </source>
</evidence>
<dbReference type="Gene3D" id="1.25.40.10">
    <property type="entry name" value="Tetratricopeptide repeat domain"/>
    <property type="match status" value="2"/>
</dbReference>
<evidence type="ECO:0000256" key="2">
    <source>
        <dbReference type="PROSITE-ProRule" id="PRU00708"/>
    </source>
</evidence>
<keyword evidence="4" id="KW-1185">Reference proteome</keyword>
<dbReference type="PROSITE" id="PS51375">
    <property type="entry name" value="PPR"/>
    <property type="match status" value="1"/>
</dbReference>
<evidence type="ECO:0000313" key="4">
    <source>
        <dbReference type="Proteomes" id="UP001178507"/>
    </source>
</evidence>
<protein>
    <recommendedName>
        <fullName evidence="5">Pentatricopeptide repeat-containing protein, chloroplastic</fullName>
    </recommendedName>
</protein>
<comment type="caution">
    <text evidence="3">The sequence shown here is derived from an EMBL/GenBank/DDBJ whole genome shotgun (WGS) entry which is preliminary data.</text>
</comment>
<dbReference type="InterPro" id="IPR011990">
    <property type="entry name" value="TPR-like_helical_dom_sf"/>
</dbReference>
<feature type="repeat" description="PPR" evidence="2">
    <location>
        <begin position="277"/>
        <end position="311"/>
    </location>
</feature>